<sequence length="375" mass="39996">MCAGTQTLTSEHIAVLVLSQVPNFGPVSYSRLFNTCQLTPDEVINTSSSNLALLGLSTAQIRAIKQPNWQVIERVGSWLQQAPSNHLLLRTSRHYPKLLKECIDAPILLFASGNVSLLNTPQIAVVGTRKPSLSGTRVTEYLMPQLVESGWCVTSGLALGIDALSHKATLGVGGSTIAVLGSGLNSIYPKRHVGLACDIVAGNGLLLSEFLPHTPPKAHHFPARNRIISGMSFGTLVIEAAIKSGSLITADLAANQGREVFAVPGSIFNPLSEGCHHLINQGAKIVRHVNDINEEFSIMVNTIGAGTENYFQKSDNQSLAECKLLDSVGFEATALDVVLERSAVPISDALSMLTEYELRGLVAAVPGGYIKLGEK</sequence>
<evidence type="ECO:0000256" key="1">
    <source>
        <dbReference type="ARBA" id="ARBA00006525"/>
    </source>
</evidence>
<gene>
    <name evidence="4" type="primary">dprA</name>
    <name evidence="4" type="ORF">OE749_17890</name>
</gene>
<dbReference type="EMBL" id="JAOWKX010000012">
    <property type="protein sequence ID" value="MCV2886569.1"/>
    <property type="molecule type" value="Genomic_DNA"/>
</dbReference>
<dbReference type="Proteomes" id="UP001652504">
    <property type="component" value="Unassembled WGS sequence"/>
</dbReference>
<evidence type="ECO:0000313" key="4">
    <source>
        <dbReference type="EMBL" id="MCV2886569.1"/>
    </source>
</evidence>
<dbReference type="NCBIfam" id="TIGR00732">
    <property type="entry name" value="dprA"/>
    <property type="match status" value="1"/>
</dbReference>
<dbReference type="Pfam" id="PF02481">
    <property type="entry name" value="DNA_processg_A"/>
    <property type="match status" value="1"/>
</dbReference>
<dbReference type="PANTHER" id="PTHR43022">
    <property type="entry name" value="PROTEIN SMF"/>
    <property type="match status" value="1"/>
</dbReference>
<organism evidence="4 5">
    <name type="scientific">Fluctibacter corallii</name>
    <dbReference type="NCBI Taxonomy" id="2984329"/>
    <lineage>
        <taxon>Bacteria</taxon>
        <taxon>Pseudomonadati</taxon>
        <taxon>Pseudomonadota</taxon>
        <taxon>Gammaproteobacteria</taxon>
        <taxon>Alteromonadales</taxon>
        <taxon>Alteromonadaceae</taxon>
        <taxon>Fluctibacter</taxon>
    </lineage>
</organism>
<dbReference type="Gene3D" id="3.40.50.450">
    <property type="match status" value="1"/>
</dbReference>
<dbReference type="InterPro" id="IPR036388">
    <property type="entry name" value="WH-like_DNA-bd_sf"/>
</dbReference>
<dbReference type="Pfam" id="PF17782">
    <property type="entry name" value="WHD_DprA"/>
    <property type="match status" value="1"/>
</dbReference>
<protein>
    <submittedName>
        <fullName evidence="4">DNA-processing protein DprA</fullName>
    </submittedName>
</protein>
<dbReference type="Gene3D" id="1.10.10.10">
    <property type="entry name" value="Winged helix-like DNA-binding domain superfamily/Winged helix DNA-binding domain"/>
    <property type="match status" value="1"/>
</dbReference>
<dbReference type="InterPro" id="IPR041614">
    <property type="entry name" value="DprA_WH"/>
</dbReference>
<dbReference type="InterPro" id="IPR057666">
    <property type="entry name" value="DrpA_SLOG"/>
</dbReference>
<dbReference type="SUPFAM" id="SSF102405">
    <property type="entry name" value="MCP/YpsA-like"/>
    <property type="match status" value="1"/>
</dbReference>
<reference evidence="4 5" key="1">
    <citation type="submission" date="2022-10" db="EMBL/GenBank/DDBJ databases">
        <title>Aestuariibacter sp. AA17 isolated from Montipora capitata coral fragment.</title>
        <authorList>
            <person name="Emsley S.A."/>
            <person name="Pfannmuller K.M."/>
            <person name="Loughran R.M."/>
            <person name="Shlafstein M."/>
            <person name="Papke E."/>
            <person name="Saw J.H."/>
            <person name="Ushijima B."/>
            <person name="Videau P."/>
        </authorList>
    </citation>
    <scope>NUCLEOTIDE SEQUENCE [LARGE SCALE GENOMIC DNA]</scope>
    <source>
        <strain evidence="4 5">AA17</strain>
    </source>
</reference>
<evidence type="ECO:0000259" key="3">
    <source>
        <dbReference type="Pfam" id="PF17782"/>
    </source>
</evidence>
<dbReference type="InterPro" id="IPR003488">
    <property type="entry name" value="DprA"/>
</dbReference>
<dbReference type="PANTHER" id="PTHR43022:SF1">
    <property type="entry name" value="PROTEIN SMF"/>
    <property type="match status" value="1"/>
</dbReference>
<evidence type="ECO:0000313" key="5">
    <source>
        <dbReference type="Proteomes" id="UP001652504"/>
    </source>
</evidence>
<comment type="similarity">
    <text evidence="1">Belongs to the DprA/Smf family.</text>
</comment>
<proteinExistence type="inferred from homology"/>
<accession>A0ABT3AD52</accession>
<name>A0ABT3AD52_9ALTE</name>
<dbReference type="RefSeq" id="WP_263713858.1">
    <property type="nucleotide sequence ID" value="NZ_JAOWKX010000012.1"/>
</dbReference>
<feature type="domain" description="Smf/DprA SLOG" evidence="2">
    <location>
        <begin position="87"/>
        <end position="296"/>
    </location>
</feature>
<evidence type="ECO:0000259" key="2">
    <source>
        <dbReference type="Pfam" id="PF02481"/>
    </source>
</evidence>
<feature type="domain" description="DprA winged helix" evidence="3">
    <location>
        <begin position="320"/>
        <end position="368"/>
    </location>
</feature>
<keyword evidence="5" id="KW-1185">Reference proteome</keyword>
<comment type="caution">
    <text evidence="4">The sequence shown here is derived from an EMBL/GenBank/DDBJ whole genome shotgun (WGS) entry which is preliminary data.</text>
</comment>